<dbReference type="InterPro" id="IPR010657">
    <property type="entry name" value="ImpA_N"/>
</dbReference>
<dbReference type="PANTHER" id="PTHR37024">
    <property type="entry name" value="TYPE VI SECRETION SYSTEM DUF2094 AND IMPA-RELATED DOMAIN PROTEIN"/>
    <property type="match status" value="1"/>
</dbReference>
<sequence length="531" mass="57490">MVRDDINSRARHGAAPVPGSAPAGISVRDAIEFERLEAEVRRMEADGPAAVDWSKVNTLSLHILAKQSKDILVACWATYGLFRTGRYQGLAVGLGVLRGMVDAHWDGLFPPIKRERARVGAIDWLVGRVGPEVVENAPVETEYPAVLAAYEALDDLDRQLREKVINKQVALGELLRALKPHYDKAKRAIAAAAEHATEAAQGADETAAAPAVSTPPVEPAQSGAPEALLPASSDGDSARLIDGLPDMLRQAAAVRRVTSPTDPKVYLLNRFGAWMRFDALPPDTGGRTTIFPPADTIAALEAKIAAGQRADVVDLAEEIVWTAPFWLDVHRHAAKALEQMGPLFGSAATAVRASVALLVTRYPQILEFRFNDGRPFADDETRAWAAVGGADVSRSHDPVDEAVAEAHRLVGGGQPQAALEKLSRALNGAAGERARFVGQLAQARFCVETGFVTTAIPLLEHMEEMIAERKLESWEPTLALDAAELRFRAMTHFDSQQMIDEPSRRVALEQIRMRVAGIDIARASQLGRQLI</sequence>
<dbReference type="AlphaFoldDB" id="A0A973WB66"/>
<dbReference type="InterPro" id="IPR017739">
    <property type="entry name" value="T6SS-assoc_VCA0119"/>
</dbReference>
<reference evidence="3" key="1">
    <citation type="submission" date="2020-06" db="EMBL/GenBank/DDBJ databases">
        <title>Whole Genome Sequence of Bradyrhizobium sp. Strain 1S1.</title>
        <authorList>
            <person name="Bromfield E.S.P."/>
            <person name="Cloutier S."/>
        </authorList>
    </citation>
    <scope>NUCLEOTIDE SEQUENCE [LARGE SCALE GENOMIC DNA]</scope>
    <source>
        <strain evidence="3">1S1</strain>
    </source>
</reference>
<evidence type="ECO:0000259" key="2">
    <source>
        <dbReference type="Pfam" id="PF06812"/>
    </source>
</evidence>
<dbReference type="NCBIfam" id="TIGR03362">
    <property type="entry name" value="VI_chp_7"/>
    <property type="match status" value="1"/>
</dbReference>
<feature type="compositionally biased region" description="Low complexity" evidence="1">
    <location>
        <begin position="196"/>
        <end position="215"/>
    </location>
</feature>
<feature type="region of interest" description="Disordered" evidence="1">
    <location>
        <begin position="196"/>
        <end position="233"/>
    </location>
</feature>
<dbReference type="PANTHER" id="PTHR37024:SF3">
    <property type="entry name" value="TYPE VI SECRETION SYSTEM PROTEIN TSSA"/>
    <property type="match status" value="1"/>
</dbReference>
<accession>A0A973WB66</accession>
<evidence type="ECO:0000256" key="1">
    <source>
        <dbReference type="SAM" id="MobiDB-lite"/>
    </source>
</evidence>
<organism evidence="3">
    <name type="scientific">Bradyrhizobium septentrionale</name>
    <dbReference type="NCBI Taxonomy" id="1404411"/>
    <lineage>
        <taxon>Bacteria</taxon>
        <taxon>Pseudomonadati</taxon>
        <taxon>Pseudomonadota</taxon>
        <taxon>Alphaproteobacteria</taxon>
        <taxon>Hyphomicrobiales</taxon>
        <taxon>Nitrobacteraceae</taxon>
        <taxon>Bradyrhizobium</taxon>
    </lineage>
</organism>
<name>A0A973WB66_9BRAD</name>
<dbReference type="RefSeq" id="WP_166217470.1">
    <property type="nucleotide sequence ID" value="NZ_CP088284.1"/>
</dbReference>
<dbReference type="Pfam" id="PF16989">
    <property type="entry name" value="T6SS_VasJ"/>
    <property type="match status" value="1"/>
</dbReference>
<feature type="region of interest" description="Disordered" evidence="1">
    <location>
        <begin position="1"/>
        <end position="21"/>
    </location>
</feature>
<dbReference type="EMBL" id="JAAOLE020000002">
    <property type="protein sequence ID" value="NVI50525.1"/>
    <property type="molecule type" value="Genomic_DNA"/>
</dbReference>
<comment type="caution">
    <text evidence="3">The sequence shown here is derived from an EMBL/GenBank/DDBJ whole genome shotgun (WGS) entry which is preliminary data.</text>
</comment>
<proteinExistence type="predicted"/>
<evidence type="ECO:0000313" key="3">
    <source>
        <dbReference type="EMBL" id="NVI50525.1"/>
    </source>
</evidence>
<dbReference type="Pfam" id="PF06812">
    <property type="entry name" value="ImpA_N"/>
    <property type="match status" value="1"/>
</dbReference>
<gene>
    <name evidence="3" type="primary">tssA</name>
    <name evidence="3" type="ORF">HAP48_048715</name>
</gene>
<protein>
    <submittedName>
        <fullName evidence="3">Type VI secretion system protein TssA</fullName>
    </submittedName>
</protein>
<feature type="domain" description="ImpA N-terminal" evidence="2">
    <location>
        <begin position="15"/>
        <end position="126"/>
    </location>
</feature>